<evidence type="ECO:0000259" key="1">
    <source>
        <dbReference type="Pfam" id="PF06938"/>
    </source>
</evidence>
<sequence length="205" mass="23264">MDLTKFQQQLKGTSLKARPLPPVDQWSPDFCGNINLTIALDGRWFYEGSPIGRASLVELFASVLKREGDKYFLVTPVEKVGITVEDTPFLITQWHIERNEGGEASEIEIEVEPTSDCTYVFTTQTGDTVRLEREDQLELRVPPQAIQDPQATPIPYIRVRRNLWARLHQNTYYQLLEQAKESSNGSNTQFSIQSSGTTFVLGEIL</sequence>
<name>A0A6T9Y543_ALTMA</name>
<dbReference type="InterPro" id="IPR048341">
    <property type="entry name" value="DUF1285_N"/>
</dbReference>
<dbReference type="InterPro" id="IPR048342">
    <property type="entry name" value="DUF1285_C"/>
</dbReference>
<dbReference type="Gene3D" id="2.30.270.10">
    <property type="entry name" value="duf1285 protein"/>
    <property type="match status" value="1"/>
</dbReference>
<proteinExistence type="predicted"/>
<dbReference type="Pfam" id="PF21028">
    <property type="entry name" value="DUF1285_C"/>
    <property type="match status" value="1"/>
</dbReference>
<feature type="domain" description="DUF1285" evidence="2">
    <location>
        <begin position="116"/>
        <end position="201"/>
    </location>
</feature>
<gene>
    <name evidence="3" type="ORF">ALFOR1_70361</name>
</gene>
<dbReference type="PIRSF" id="PIRSF029557">
    <property type="entry name" value="UCP029557"/>
    <property type="match status" value="1"/>
</dbReference>
<dbReference type="InterPro" id="IPR010707">
    <property type="entry name" value="DUF1285"/>
</dbReference>
<reference evidence="3 4" key="1">
    <citation type="submission" date="2020-06" db="EMBL/GenBank/DDBJ databases">
        <authorList>
            <person name="Duchaud E."/>
        </authorList>
    </citation>
    <scope>NUCLEOTIDE SEQUENCE [LARGE SCALE GENOMIC DNA]</scope>
    <source>
        <strain evidence="3">Alteromonas fortis</strain>
    </source>
</reference>
<dbReference type="EMBL" id="LR812090">
    <property type="protein sequence ID" value="CAB9495976.1"/>
    <property type="molecule type" value="Genomic_DNA"/>
</dbReference>
<dbReference type="Gene3D" id="3.10.540.10">
    <property type="entry name" value="duf1285 like domain"/>
    <property type="match status" value="1"/>
</dbReference>
<evidence type="ECO:0000313" key="3">
    <source>
        <dbReference type="EMBL" id="CAB9495976.1"/>
    </source>
</evidence>
<feature type="domain" description="DUF1285" evidence="1">
    <location>
        <begin position="21"/>
        <end position="87"/>
    </location>
</feature>
<dbReference type="AlphaFoldDB" id="A0A6T9Y543"/>
<dbReference type="RefSeq" id="WP_179985075.1">
    <property type="nucleotide sequence ID" value="NZ_LR812090.1"/>
</dbReference>
<dbReference type="InterPro" id="IPR023361">
    <property type="entry name" value="DUF1285_beta_roll_sf"/>
</dbReference>
<organism evidence="3 4">
    <name type="scientific">Alteromonas macleodii</name>
    <name type="common">Pseudoalteromonas macleodii</name>
    <dbReference type="NCBI Taxonomy" id="28108"/>
    <lineage>
        <taxon>Bacteria</taxon>
        <taxon>Pseudomonadati</taxon>
        <taxon>Pseudomonadota</taxon>
        <taxon>Gammaproteobacteria</taxon>
        <taxon>Alteromonadales</taxon>
        <taxon>Alteromonadaceae</taxon>
        <taxon>Alteromonas/Salinimonas group</taxon>
        <taxon>Alteromonas</taxon>
    </lineage>
</organism>
<evidence type="ECO:0000313" key="4">
    <source>
        <dbReference type="Proteomes" id="UP000509458"/>
    </source>
</evidence>
<protein>
    <recommendedName>
        <fullName evidence="5">DUF1285 domain-containing protein</fullName>
    </recommendedName>
</protein>
<dbReference type="Pfam" id="PF06938">
    <property type="entry name" value="DUF1285_N"/>
    <property type="match status" value="1"/>
</dbReference>
<accession>A0A6T9Y543</accession>
<dbReference type="Proteomes" id="UP000509458">
    <property type="component" value="Chromosome"/>
</dbReference>
<evidence type="ECO:0000259" key="2">
    <source>
        <dbReference type="Pfam" id="PF21028"/>
    </source>
</evidence>
<evidence type="ECO:0008006" key="5">
    <source>
        <dbReference type="Google" id="ProtNLM"/>
    </source>
</evidence>